<accession>A0A5E8B342</accession>
<feature type="compositionally biased region" description="Acidic residues" evidence="4">
    <location>
        <begin position="104"/>
        <end position="129"/>
    </location>
</feature>
<evidence type="ECO:0000313" key="5">
    <source>
        <dbReference type="EMBL" id="VVT45864.1"/>
    </source>
</evidence>
<feature type="region of interest" description="Disordered" evidence="4">
    <location>
        <begin position="571"/>
        <end position="610"/>
    </location>
</feature>
<evidence type="ECO:0000256" key="4">
    <source>
        <dbReference type="SAM" id="MobiDB-lite"/>
    </source>
</evidence>
<feature type="compositionally biased region" description="Basic residues" evidence="4">
    <location>
        <begin position="1"/>
        <end position="11"/>
    </location>
</feature>
<gene>
    <name evidence="5" type="ORF">SAPINGB_P000929</name>
</gene>
<feature type="region of interest" description="Disordered" evidence="4">
    <location>
        <begin position="490"/>
        <end position="520"/>
    </location>
</feature>
<sequence>MGKNIRRRTNPGKRSSNVLPDASAGKKKKSQASRPPSVSLAKSRERLYNALDIAEADLEAKRRKNKKAGKISKSNNEDDDQDSDPDPLAGEDEPIDRNLIAGQEDLDEDEDEEIDSDEAFGSSDEEEILDSSVWKKKRKIRKGESYKPEYDEDELASEDESDASIDKSQFVTLTEAWDLDDKDKEEYEKSLKIKNKKEGSSFKLMEEDEEEEEEDDEDSEEEEESDDDEDSELSLSDDEDVDEIDEEQLSNLQAMISDLKKPAKVTKKNGSSALTADDYEKLQQTSAAAESEFSVRSSTFGFNTFGEGKLSLADLAGTVADKDVASHLKLIDTSNGSSGVSKKEKSMTLAVPLAKHIQQRLERRAAYDLTKEEVGKWKETVNTMKEAEHLSFPMVEPRKIVPHTISGASNDQEPATEMERRINEMLKASQLGPKQSSQPDTFEELAPAQMTLEELQQHRAQIRKMKELAYREQQKARRIKKIKSKTYRKIHRKEREREEELMREAGSEEEDEEDYNDEHDMQRARERIGQRHKTGGKWARDMIKHGMTKDVATRKELEEMLLKSEALREKMLGRAGGSDSDDSDAEQKFLNGEGSDSDDEQTLSTKQKLGKGVLAMKFMLDAEEAERKRNQTAKEELRRARDAVDGFGSEDEDSEDGGRTKGANVVINEGRRKYTPGSEKARIEARKAVKEARDDMELDEDSLESRLRASHKRKARGTNNGSEEEEEEEDEDNDATNGIGRVRVVYDDDDNDEEQPSSKKQKKVSFREREQDGNSDNDSDEENPWLTGNNDIHKKKSSVTVLGRDSSASDKSQAEIKKQRKKAAGKRETKASARDGLIDMNETLNVVDPFGDNDNDSDSDDDRSSRISFKQTDLVKQAFSGDDVVAEFEEEKASITKRDDDRVEDVTLPGWGGWGGAGLSARPKKRFVRKVAGVVRAQNRRDAKLENVIINERLTADQSHLHADKIPFPFETREQYERSLRMPIGQEWSTRMAHQKMVKPRVLVKPNLVIEPIRNPFKNDDDSDS</sequence>
<feature type="compositionally biased region" description="Acidic residues" evidence="4">
    <location>
        <begin position="77"/>
        <end position="94"/>
    </location>
</feature>
<feature type="region of interest" description="Disordered" evidence="4">
    <location>
        <begin position="198"/>
        <end position="278"/>
    </location>
</feature>
<feature type="compositionally biased region" description="Acidic residues" evidence="4">
    <location>
        <begin position="851"/>
        <end position="861"/>
    </location>
</feature>
<comment type="subcellular location">
    <subcellularLocation>
        <location evidence="1">Nucleus</location>
        <location evidence="1">Nucleolus</location>
    </subcellularLocation>
</comment>
<evidence type="ECO:0008006" key="7">
    <source>
        <dbReference type="Google" id="ProtNLM"/>
    </source>
</evidence>
<feature type="compositionally biased region" description="Basic and acidic residues" evidence="4">
    <location>
        <begin position="679"/>
        <end position="695"/>
    </location>
</feature>
<keyword evidence="2" id="KW-0597">Phosphoprotein</keyword>
<reference evidence="5 6" key="1">
    <citation type="submission" date="2019-09" db="EMBL/GenBank/DDBJ databases">
        <authorList>
            <person name="Brejova B."/>
        </authorList>
    </citation>
    <scope>NUCLEOTIDE SEQUENCE [LARGE SCALE GENOMIC DNA]</scope>
</reference>
<feature type="compositionally biased region" description="Acidic residues" evidence="4">
    <location>
        <begin position="773"/>
        <end position="783"/>
    </location>
</feature>
<dbReference type="GeneID" id="43579752"/>
<keyword evidence="3" id="KW-0539">Nucleus</keyword>
<organism evidence="5 6">
    <name type="scientific">Magnusiomyces paraingens</name>
    <dbReference type="NCBI Taxonomy" id="2606893"/>
    <lineage>
        <taxon>Eukaryota</taxon>
        <taxon>Fungi</taxon>
        <taxon>Dikarya</taxon>
        <taxon>Ascomycota</taxon>
        <taxon>Saccharomycotina</taxon>
        <taxon>Dipodascomycetes</taxon>
        <taxon>Dipodascales</taxon>
        <taxon>Dipodascaceae</taxon>
        <taxon>Magnusiomyces</taxon>
    </lineage>
</organism>
<dbReference type="GO" id="GO:0006364">
    <property type="term" value="P:rRNA processing"/>
    <property type="evidence" value="ECO:0007669"/>
    <property type="project" value="InterPro"/>
</dbReference>
<feature type="compositionally biased region" description="Basic residues" evidence="4">
    <location>
        <begin position="61"/>
        <end position="70"/>
    </location>
</feature>
<dbReference type="Pfam" id="PF04615">
    <property type="entry name" value="Utp14"/>
    <property type="match status" value="1"/>
</dbReference>
<dbReference type="RefSeq" id="XP_031851543.1">
    <property type="nucleotide sequence ID" value="XM_031995652.1"/>
</dbReference>
<keyword evidence="6" id="KW-1185">Reference proteome</keyword>
<dbReference type="Proteomes" id="UP000398389">
    <property type="component" value="Unassembled WGS sequence"/>
</dbReference>
<feature type="compositionally biased region" description="Acidic residues" evidence="4">
    <location>
        <begin position="507"/>
        <end position="517"/>
    </location>
</feature>
<feature type="compositionally biased region" description="Basic and acidic residues" evidence="4">
    <location>
        <begin position="625"/>
        <end position="644"/>
    </location>
</feature>
<evidence type="ECO:0000313" key="6">
    <source>
        <dbReference type="Proteomes" id="UP000398389"/>
    </source>
</evidence>
<feature type="compositionally biased region" description="Acidic residues" evidence="4">
    <location>
        <begin position="150"/>
        <end position="163"/>
    </location>
</feature>
<feature type="compositionally biased region" description="Acidic residues" evidence="4">
    <location>
        <begin position="722"/>
        <end position="734"/>
    </location>
</feature>
<dbReference type="OrthoDB" id="277439at2759"/>
<feature type="compositionally biased region" description="Basic and acidic residues" evidence="4">
    <location>
        <begin position="493"/>
        <end position="506"/>
    </location>
</feature>
<proteinExistence type="predicted"/>
<feature type="compositionally biased region" description="Basic and acidic residues" evidence="4">
    <location>
        <begin position="825"/>
        <end position="837"/>
    </location>
</feature>
<feature type="region of interest" description="Disordered" evidence="4">
    <location>
        <begin position="1"/>
        <end position="169"/>
    </location>
</feature>
<feature type="compositionally biased region" description="Acidic residues" evidence="4">
    <location>
        <begin position="206"/>
        <end position="248"/>
    </location>
</feature>
<evidence type="ECO:0000256" key="1">
    <source>
        <dbReference type="ARBA" id="ARBA00004604"/>
    </source>
</evidence>
<feature type="region of interest" description="Disordered" evidence="4">
    <location>
        <begin position="625"/>
        <end position="870"/>
    </location>
</feature>
<protein>
    <recommendedName>
        <fullName evidence="7">U3 small nucleolar RNA-associated protein 14</fullName>
    </recommendedName>
</protein>
<name>A0A5E8B342_9ASCO</name>
<dbReference type="InterPro" id="IPR006709">
    <property type="entry name" value="SSU_processome_Utp14"/>
</dbReference>
<evidence type="ECO:0000256" key="2">
    <source>
        <dbReference type="ARBA" id="ARBA00022553"/>
    </source>
</evidence>
<dbReference type="GO" id="GO:0032040">
    <property type="term" value="C:small-subunit processome"/>
    <property type="evidence" value="ECO:0007669"/>
    <property type="project" value="InterPro"/>
</dbReference>
<dbReference type="PANTHER" id="PTHR14150:SF12">
    <property type="entry name" value="U3 SMALL NUCLEOLAR RNA-ASSOCIATED PROTEIN 14 HOMOLOG A"/>
    <property type="match status" value="1"/>
</dbReference>
<dbReference type="PANTHER" id="PTHR14150">
    <property type="entry name" value="U3 SMALL NUCLEOLAR RNA-ASSOCIATED PROTEIN 14"/>
    <property type="match status" value="1"/>
</dbReference>
<evidence type="ECO:0000256" key="3">
    <source>
        <dbReference type="ARBA" id="ARBA00023242"/>
    </source>
</evidence>
<dbReference type="AlphaFoldDB" id="A0A5E8B342"/>
<dbReference type="EMBL" id="CABVLU010000001">
    <property type="protein sequence ID" value="VVT45864.1"/>
    <property type="molecule type" value="Genomic_DNA"/>
</dbReference>